<reference evidence="2" key="1">
    <citation type="submission" date="2018-11" db="EMBL/GenBank/DDBJ databases">
        <authorList>
            <person name="Alioto T."/>
            <person name="Alioto T."/>
        </authorList>
    </citation>
    <scope>NUCLEOTIDE SEQUENCE</scope>
</reference>
<sequence length="147" mass="17090">MSSMNFVSHRVVSKHSRVFKVYWSQWDRIKLTNGILYRDCISKTKGEISHLLLPACLQDEVLRILHDDPAAGHFGQHRTMARVSRRFYWVDYKYIVAEWCRTCKICGSRKGHQKHPRGLIQQYLVGAPLERVAINIIGQLPKTEGNK</sequence>
<keyword evidence="3" id="KW-1185">Reference proteome</keyword>
<comment type="caution">
    <text evidence="2">The sequence shown here is derived from an EMBL/GenBank/DDBJ whole genome shotgun (WGS) entry which is preliminary data.</text>
</comment>
<organism evidence="2 3">
    <name type="scientific">Mytilus galloprovincialis</name>
    <name type="common">Mediterranean mussel</name>
    <dbReference type="NCBI Taxonomy" id="29158"/>
    <lineage>
        <taxon>Eukaryota</taxon>
        <taxon>Metazoa</taxon>
        <taxon>Spiralia</taxon>
        <taxon>Lophotrochozoa</taxon>
        <taxon>Mollusca</taxon>
        <taxon>Bivalvia</taxon>
        <taxon>Autobranchia</taxon>
        <taxon>Pteriomorphia</taxon>
        <taxon>Mytilida</taxon>
        <taxon>Mytiloidea</taxon>
        <taxon>Mytilidae</taxon>
        <taxon>Mytilinae</taxon>
        <taxon>Mytilus</taxon>
    </lineage>
</organism>
<dbReference type="Pfam" id="PF17921">
    <property type="entry name" value="Integrase_H2C2"/>
    <property type="match status" value="1"/>
</dbReference>
<evidence type="ECO:0000259" key="1">
    <source>
        <dbReference type="Pfam" id="PF17921"/>
    </source>
</evidence>
<dbReference type="Proteomes" id="UP000596742">
    <property type="component" value="Unassembled WGS sequence"/>
</dbReference>
<gene>
    <name evidence="2" type="ORF">MGAL_10B040630</name>
</gene>
<dbReference type="OrthoDB" id="8892477at2759"/>
<name>A0A8B6D3M3_MYTGA</name>
<dbReference type="EMBL" id="UYJE01002703">
    <property type="protein sequence ID" value="VDI13003.1"/>
    <property type="molecule type" value="Genomic_DNA"/>
</dbReference>
<dbReference type="Gene3D" id="1.10.340.70">
    <property type="match status" value="1"/>
</dbReference>
<accession>A0A8B6D3M3</accession>
<dbReference type="AlphaFoldDB" id="A0A8B6D3M3"/>
<dbReference type="FunFam" id="1.10.340.70:FF:000001">
    <property type="entry name" value="Retrovirus-related Pol polyprotein from transposon gypsy-like Protein"/>
    <property type="match status" value="1"/>
</dbReference>
<dbReference type="PANTHER" id="PTHR47266">
    <property type="entry name" value="ENDONUCLEASE-RELATED"/>
    <property type="match status" value="1"/>
</dbReference>
<evidence type="ECO:0000313" key="3">
    <source>
        <dbReference type="Proteomes" id="UP000596742"/>
    </source>
</evidence>
<proteinExistence type="predicted"/>
<feature type="domain" description="Integrase zinc-binding" evidence="1">
    <location>
        <begin position="54"/>
        <end position="110"/>
    </location>
</feature>
<dbReference type="InterPro" id="IPR041588">
    <property type="entry name" value="Integrase_H2C2"/>
</dbReference>
<protein>
    <recommendedName>
        <fullName evidence="1">Integrase zinc-binding domain-containing protein</fullName>
    </recommendedName>
</protein>
<evidence type="ECO:0000313" key="2">
    <source>
        <dbReference type="EMBL" id="VDI13003.1"/>
    </source>
</evidence>
<dbReference type="InterPro" id="IPR052160">
    <property type="entry name" value="Gypsy_RT_Integrase-like"/>
</dbReference>